<dbReference type="EMBL" id="SDMP01000001">
    <property type="protein sequence ID" value="RYR77550.1"/>
    <property type="molecule type" value="Genomic_DNA"/>
</dbReference>
<keyword evidence="1" id="KW-1133">Transmembrane helix</keyword>
<accession>A0A445EPZ5</accession>
<feature type="transmembrane region" description="Helical" evidence="1">
    <location>
        <begin position="12"/>
        <end position="32"/>
    </location>
</feature>
<dbReference type="AlphaFoldDB" id="A0A445EPZ5"/>
<evidence type="ECO:0000313" key="3">
    <source>
        <dbReference type="Proteomes" id="UP000289738"/>
    </source>
</evidence>
<keyword evidence="3" id="KW-1185">Reference proteome</keyword>
<proteinExistence type="predicted"/>
<reference evidence="2 3" key="1">
    <citation type="submission" date="2019-01" db="EMBL/GenBank/DDBJ databases">
        <title>Sequencing of cultivated peanut Arachis hypogaea provides insights into genome evolution and oil improvement.</title>
        <authorList>
            <person name="Chen X."/>
        </authorList>
    </citation>
    <scope>NUCLEOTIDE SEQUENCE [LARGE SCALE GENOMIC DNA]</scope>
    <source>
        <strain evidence="3">cv. Fuhuasheng</strain>
        <tissue evidence="2">Leaves</tissue>
    </source>
</reference>
<dbReference type="Proteomes" id="UP000289738">
    <property type="component" value="Chromosome A01"/>
</dbReference>
<keyword evidence="1" id="KW-0812">Transmembrane</keyword>
<sequence length="67" mass="7418">MGLGGKVGDYAFKAFTATLGATTLYLTATFSVNLYRGFVWHNSQTVISLSLFLISLLLRLPFELKDK</sequence>
<evidence type="ECO:0000313" key="2">
    <source>
        <dbReference type="EMBL" id="RYR77550.1"/>
    </source>
</evidence>
<protein>
    <submittedName>
        <fullName evidence="2">Uncharacterized protein</fullName>
    </submittedName>
</protein>
<organism evidence="2 3">
    <name type="scientific">Arachis hypogaea</name>
    <name type="common">Peanut</name>
    <dbReference type="NCBI Taxonomy" id="3818"/>
    <lineage>
        <taxon>Eukaryota</taxon>
        <taxon>Viridiplantae</taxon>
        <taxon>Streptophyta</taxon>
        <taxon>Embryophyta</taxon>
        <taxon>Tracheophyta</taxon>
        <taxon>Spermatophyta</taxon>
        <taxon>Magnoliopsida</taxon>
        <taxon>eudicotyledons</taxon>
        <taxon>Gunneridae</taxon>
        <taxon>Pentapetalae</taxon>
        <taxon>rosids</taxon>
        <taxon>fabids</taxon>
        <taxon>Fabales</taxon>
        <taxon>Fabaceae</taxon>
        <taxon>Papilionoideae</taxon>
        <taxon>50 kb inversion clade</taxon>
        <taxon>dalbergioids sensu lato</taxon>
        <taxon>Dalbergieae</taxon>
        <taxon>Pterocarpus clade</taxon>
        <taxon>Arachis</taxon>
    </lineage>
</organism>
<gene>
    <name evidence="2" type="ORF">Ahy_A01g002056</name>
</gene>
<dbReference type="PANTHER" id="PTHR38525:SF1">
    <property type="entry name" value="OS03G0824500 PROTEIN"/>
    <property type="match status" value="1"/>
</dbReference>
<dbReference type="PANTHER" id="PTHR38525">
    <property type="entry name" value="OS03G0824500 PROTEIN"/>
    <property type="match status" value="1"/>
</dbReference>
<keyword evidence="1" id="KW-0472">Membrane</keyword>
<name>A0A445EPZ5_ARAHY</name>
<evidence type="ECO:0000256" key="1">
    <source>
        <dbReference type="SAM" id="Phobius"/>
    </source>
</evidence>
<comment type="caution">
    <text evidence="2">The sequence shown here is derived from an EMBL/GenBank/DDBJ whole genome shotgun (WGS) entry which is preliminary data.</text>
</comment>
<feature type="transmembrane region" description="Helical" evidence="1">
    <location>
        <begin position="38"/>
        <end position="58"/>
    </location>
</feature>